<dbReference type="NCBIfam" id="TIGR04559">
    <property type="entry name" value="SoxH_rel_PQQ_2"/>
    <property type="match status" value="1"/>
</dbReference>
<reference evidence="3" key="2">
    <citation type="submission" date="2020-09" db="EMBL/GenBank/DDBJ databases">
        <authorList>
            <person name="Sun Q."/>
            <person name="Zhou Y."/>
        </authorList>
    </citation>
    <scope>NUCLEOTIDE SEQUENCE</scope>
    <source>
        <strain evidence="3">CGMCC 1.15762</strain>
    </source>
</reference>
<evidence type="ECO:0000313" key="3">
    <source>
        <dbReference type="EMBL" id="GGG79663.1"/>
    </source>
</evidence>
<dbReference type="EMBL" id="BMJV01000006">
    <property type="protein sequence ID" value="GGG79663.1"/>
    <property type="molecule type" value="Genomic_DNA"/>
</dbReference>
<dbReference type="Proteomes" id="UP000617145">
    <property type="component" value="Unassembled WGS sequence"/>
</dbReference>
<dbReference type="CDD" id="cd16282">
    <property type="entry name" value="metallo-hydrolase-like_MBL-fold"/>
    <property type="match status" value="1"/>
</dbReference>
<accession>A0A8J2ZLV2</accession>
<reference evidence="3" key="1">
    <citation type="journal article" date="2014" name="Int. J. Syst. Evol. Microbiol.">
        <title>Complete genome sequence of Corynebacterium casei LMG S-19264T (=DSM 44701T), isolated from a smear-ripened cheese.</title>
        <authorList>
            <consortium name="US DOE Joint Genome Institute (JGI-PGF)"/>
            <person name="Walter F."/>
            <person name="Albersmeier A."/>
            <person name="Kalinowski J."/>
            <person name="Ruckert C."/>
        </authorList>
    </citation>
    <scope>NUCLEOTIDE SEQUENCE</scope>
    <source>
        <strain evidence="3">CGMCC 1.15762</strain>
    </source>
</reference>
<sequence length="333" mass="35262">MFEVVVTLCALSGAPCREALVPGYETATHSACEEALATHPVEAGQCKPVGKALDVTEIAPGVFVHAGAIAEPDAQNRGDATNLGFIIGGNAVAVIDSGSAAWMGEALWRAIRARTDLPVAWVILTHMHPDHVLGASVFADATVVGHEDLPRALADRAAGYLDSYERQIGMKGFLGTVLPTIDESVADARQIDLGGRVLSLRAWPVAHTGTDLTVLDESTGTFFAGDLVFDGHLPTLDGSLRGWQQVLSELQGMTAERLVPGHGGPVLGMAEAIAPMQRYLDVLAQDTLAAIDSGERLSEAVGHVAAQEANQWHLFDAYNPRNATAAFTELEWE</sequence>
<dbReference type="Gene3D" id="3.60.15.10">
    <property type="entry name" value="Ribonuclease Z/Hydroxyacylglutathione hydrolase-like"/>
    <property type="match status" value="1"/>
</dbReference>
<dbReference type="PANTHER" id="PTHR42951:SF4">
    <property type="entry name" value="ACYL-COENZYME A THIOESTERASE MBLAC2"/>
    <property type="match status" value="1"/>
</dbReference>
<organism evidence="3 4">
    <name type="scientific">Salipiger pallidus</name>
    <dbReference type="NCBI Taxonomy" id="1775170"/>
    <lineage>
        <taxon>Bacteria</taxon>
        <taxon>Pseudomonadati</taxon>
        <taxon>Pseudomonadota</taxon>
        <taxon>Alphaproteobacteria</taxon>
        <taxon>Rhodobacterales</taxon>
        <taxon>Roseobacteraceae</taxon>
        <taxon>Salipiger</taxon>
    </lineage>
</organism>
<dbReference type="InterPro" id="IPR001279">
    <property type="entry name" value="Metallo-B-lactamas"/>
</dbReference>
<feature type="domain" description="Metallo-beta-lactamase" evidence="2">
    <location>
        <begin position="80"/>
        <end position="262"/>
    </location>
</feature>
<protein>
    <submittedName>
        <fullName evidence="3">MBL fold metallo-hydrolase</fullName>
    </submittedName>
</protein>
<comment type="caution">
    <text evidence="3">The sequence shown here is derived from an EMBL/GenBank/DDBJ whole genome shotgun (WGS) entry which is preliminary data.</text>
</comment>
<dbReference type="GO" id="GO:0017001">
    <property type="term" value="P:antibiotic catabolic process"/>
    <property type="evidence" value="ECO:0007669"/>
    <property type="project" value="UniProtKB-ARBA"/>
</dbReference>
<dbReference type="SMART" id="SM00849">
    <property type="entry name" value="Lactamase_B"/>
    <property type="match status" value="1"/>
</dbReference>
<gene>
    <name evidence="3" type="ORF">GCM10011415_31140</name>
</gene>
<dbReference type="RefSeq" id="WP_188791146.1">
    <property type="nucleotide sequence ID" value="NZ_BMJV01000006.1"/>
</dbReference>
<dbReference type="SUPFAM" id="SSF56281">
    <property type="entry name" value="Metallo-hydrolase/oxidoreductase"/>
    <property type="match status" value="1"/>
</dbReference>
<evidence type="ECO:0000259" key="2">
    <source>
        <dbReference type="SMART" id="SM00849"/>
    </source>
</evidence>
<dbReference type="InterPro" id="IPR030829">
    <property type="entry name" value="SoxH-rel_PQQ_2"/>
</dbReference>
<dbReference type="AlphaFoldDB" id="A0A8J2ZLV2"/>
<dbReference type="InterPro" id="IPR050855">
    <property type="entry name" value="NDM-1-like"/>
</dbReference>
<name>A0A8J2ZLV2_9RHOB</name>
<evidence type="ECO:0000313" key="4">
    <source>
        <dbReference type="Proteomes" id="UP000617145"/>
    </source>
</evidence>
<proteinExistence type="inferred from homology"/>
<dbReference type="Pfam" id="PF00753">
    <property type="entry name" value="Lactamase_B"/>
    <property type="match status" value="1"/>
</dbReference>
<comment type="similarity">
    <text evidence="1">Belongs to the metallo-beta-lactamase superfamily. Class-B beta-lactamase family.</text>
</comment>
<dbReference type="InterPro" id="IPR036866">
    <property type="entry name" value="RibonucZ/Hydroxyglut_hydro"/>
</dbReference>
<evidence type="ECO:0000256" key="1">
    <source>
        <dbReference type="ARBA" id="ARBA00005250"/>
    </source>
</evidence>
<dbReference type="PANTHER" id="PTHR42951">
    <property type="entry name" value="METALLO-BETA-LACTAMASE DOMAIN-CONTAINING"/>
    <property type="match status" value="1"/>
</dbReference>
<keyword evidence="4" id="KW-1185">Reference proteome</keyword>